<dbReference type="AlphaFoldDB" id="A0AAX4IEL2"/>
<sequence>MRYSPCRILVKVSGFSSNFQALTVAISTSRLPNSRIISLITNRRNAHAIVGADEACIPWDYLNSISNGFLRNGKTDEYKVAESRHKYDSAWAARVLSAGKEKPELIILAGWMYAFSSAFLECIYRKGRGADNQLPPRTTTQPAQGSLMELWRSSELSKRAQGWPYNANGCHGPLGD</sequence>
<accession>A0AAX4IEL2</accession>
<dbReference type="EC" id="2.1.2.2" evidence="2"/>
<dbReference type="Gene3D" id="3.40.50.170">
    <property type="entry name" value="Formyl transferase, N-terminal domain"/>
    <property type="match status" value="1"/>
</dbReference>
<gene>
    <name evidence="6" type="ORF">CDEST_06909</name>
</gene>
<protein>
    <recommendedName>
        <fullName evidence="2">phosphoribosylglycinamide formyltransferase 1</fullName>
        <ecNumber evidence="2">2.1.2.2</ecNumber>
    </recommendedName>
</protein>
<evidence type="ECO:0000256" key="4">
    <source>
        <dbReference type="ARBA" id="ARBA00022755"/>
    </source>
</evidence>
<name>A0AAX4IEL2_9PEZI</name>
<dbReference type="InterPro" id="IPR002376">
    <property type="entry name" value="Formyl_transf_N"/>
</dbReference>
<evidence type="ECO:0000256" key="3">
    <source>
        <dbReference type="ARBA" id="ARBA00022679"/>
    </source>
</evidence>
<reference evidence="7" key="1">
    <citation type="journal article" date="2023" name="bioRxiv">
        <title>Complete genome of the Medicago anthracnose fungus, Colletotrichum destructivum, reveals a mini-chromosome-like region within a core chromosome.</title>
        <authorList>
            <person name="Lapalu N."/>
            <person name="Simon A."/>
            <person name="Lu A."/>
            <person name="Plaumann P.-L."/>
            <person name="Amselem J."/>
            <person name="Pigne S."/>
            <person name="Auger A."/>
            <person name="Koch C."/>
            <person name="Dallery J.-F."/>
            <person name="O'Connell R.J."/>
        </authorList>
    </citation>
    <scope>NUCLEOTIDE SEQUENCE [LARGE SCALE GENOMIC DNA]</scope>
    <source>
        <strain evidence="7">CBS 520.97</strain>
    </source>
</reference>
<dbReference type="GO" id="GO:0005737">
    <property type="term" value="C:cytoplasm"/>
    <property type="evidence" value="ECO:0007669"/>
    <property type="project" value="TreeGrafter"/>
</dbReference>
<dbReference type="GO" id="GO:0004644">
    <property type="term" value="F:phosphoribosylglycinamide formyltransferase activity"/>
    <property type="evidence" value="ECO:0007669"/>
    <property type="project" value="UniProtKB-EC"/>
</dbReference>
<comment type="pathway">
    <text evidence="1">Purine metabolism; IMP biosynthesis via de novo pathway; N(2)-formyl-N(1)-(5-phospho-D-ribosyl)glycinamide from N(1)-(5-phospho-D-ribosyl)glycinamide (10-formyl THF route): step 1/1.</text>
</comment>
<keyword evidence="7" id="KW-1185">Reference proteome</keyword>
<dbReference type="EMBL" id="CP137308">
    <property type="protein sequence ID" value="WQF81895.1"/>
    <property type="molecule type" value="Genomic_DNA"/>
</dbReference>
<evidence type="ECO:0000259" key="5">
    <source>
        <dbReference type="Pfam" id="PF00551"/>
    </source>
</evidence>
<dbReference type="PANTHER" id="PTHR43369:SF2">
    <property type="entry name" value="PHOSPHORIBOSYLGLYCINAMIDE FORMYLTRANSFERASE"/>
    <property type="match status" value="1"/>
</dbReference>
<evidence type="ECO:0000313" key="6">
    <source>
        <dbReference type="EMBL" id="WQF81895.1"/>
    </source>
</evidence>
<dbReference type="GO" id="GO:0006189">
    <property type="term" value="P:'de novo' IMP biosynthetic process"/>
    <property type="evidence" value="ECO:0007669"/>
    <property type="project" value="TreeGrafter"/>
</dbReference>
<proteinExistence type="predicted"/>
<evidence type="ECO:0000256" key="1">
    <source>
        <dbReference type="ARBA" id="ARBA00005054"/>
    </source>
</evidence>
<dbReference type="KEGG" id="cdet:87943412"/>
<keyword evidence="3 6" id="KW-0808">Transferase</keyword>
<dbReference type="SUPFAM" id="SSF53328">
    <property type="entry name" value="Formyltransferase"/>
    <property type="match status" value="1"/>
</dbReference>
<evidence type="ECO:0000256" key="2">
    <source>
        <dbReference type="ARBA" id="ARBA00012254"/>
    </source>
</evidence>
<dbReference type="Proteomes" id="UP001322277">
    <property type="component" value="Chromosome 4"/>
</dbReference>
<evidence type="ECO:0000313" key="7">
    <source>
        <dbReference type="Proteomes" id="UP001322277"/>
    </source>
</evidence>
<dbReference type="RefSeq" id="XP_062779119.1">
    <property type="nucleotide sequence ID" value="XM_062923068.1"/>
</dbReference>
<keyword evidence="4" id="KW-0658">Purine biosynthesis</keyword>
<dbReference type="InterPro" id="IPR036477">
    <property type="entry name" value="Formyl_transf_N_sf"/>
</dbReference>
<dbReference type="GeneID" id="87943412"/>
<dbReference type="Pfam" id="PF00551">
    <property type="entry name" value="Formyl_trans_N"/>
    <property type="match status" value="1"/>
</dbReference>
<feature type="domain" description="Formyl transferase N-terminal" evidence="5">
    <location>
        <begin position="7"/>
        <end position="122"/>
    </location>
</feature>
<dbReference type="PANTHER" id="PTHR43369">
    <property type="entry name" value="PHOSPHORIBOSYLGLYCINAMIDE FORMYLTRANSFERASE"/>
    <property type="match status" value="1"/>
</dbReference>
<organism evidence="6 7">
    <name type="scientific">Colletotrichum destructivum</name>
    <dbReference type="NCBI Taxonomy" id="34406"/>
    <lineage>
        <taxon>Eukaryota</taxon>
        <taxon>Fungi</taxon>
        <taxon>Dikarya</taxon>
        <taxon>Ascomycota</taxon>
        <taxon>Pezizomycotina</taxon>
        <taxon>Sordariomycetes</taxon>
        <taxon>Hypocreomycetidae</taxon>
        <taxon>Glomerellales</taxon>
        <taxon>Glomerellaceae</taxon>
        <taxon>Colletotrichum</taxon>
        <taxon>Colletotrichum destructivum species complex</taxon>
    </lineage>
</organism>